<evidence type="ECO:0000313" key="2">
    <source>
        <dbReference type="Proteomes" id="UP000887574"/>
    </source>
</evidence>
<dbReference type="WBParaSite" id="jg3398">
    <property type="protein sequence ID" value="jg3398"/>
    <property type="gene ID" value="jg3398"/>
</dbReference>
<dbReference type="AlphaFoldDB" id="A0A915E7J3"/>
<sequence length="180" mass="20233">MSHYEDALDESDFELRQLCTDAAKHINKRVALEQKQQHKRPQKRVSSQQELPNSAKSLSSPSTNTGAVPTQCCTSSDGSSIEKIGGMEVSSTNSGGKARRKASRLENINYEEEEGQQPADCHPILLQLHRQLKLLSGQLYEMETTNVLQLKLIYRTLRMVFKLKLKEKTGEQLYCPNGLA</sequence>
<proteinExistence type="predicted"/>
<evidence type="ECO:0000313" key="3">
    <source>
        <dbReference type="WBParaSite" id="jg3398"/>
    </source>
</evidence>
<accession>A0A915E7J3</accession>
<reference evidence="3" key="1">
    <citation type="submission" date="2022-11" db="UniProtKB">
        <authorList>
            <consortium name="WormBaseParasite"/>
        </authorList>
    </citation>
    <scope>IDENTIFICATION</scope>
</reference>
<feature type="region of interest" description="Disordered" evidence="1">
    <location>
        <begin position="32"/>
        <end position="100"/>
    </location>
</feature>
<dbReference type="Proteomes" id="UP000887574">
    <property type="component" value="Unplaced"/>
</dbReference>
<name>A0A915E7J3_9BILA</name>
<evidence type="ECO:0000256" key="1">
    <source>
        <dbReference type="SAM" id="MobiDB-lite"/>
    </source>
</evidence>
<organism evidence="2 3">
    <name type="scientific">Ditylenchus dipsaci</name>
    <dbReference type="NCBI Taxonomy" id="166011"/>
    <lineage>
        <taxon>Eukaryota</taxon>
        <taxon>Metazoa</taxon>
        <taxon>Ecdysozoa</taxon>
        <taxon>Nematoda</taxon>
        <taxon>Chromadorea</taxon>
        <taxon>Rhabditida</taxon>
        <taxon>Tylenchina</taxon>
        <taxon>Tylenchomorpha</taxon>
        <taxon>Sphaerularioidea</taxon>
        <taxon>Anguinidae</taxon>
        <taxon>Anguininae</taxon>
        <taxon>Ditylenchus</taxon>
    </lineage>
</organism>
<keyword evidence="2" id="KW-1185">Reference proteome</keyword>
<feature type="compositionally biased region" description="Polar residues" evidence="1">
    <location>
        <begin position="44"/>
        <end position="79"/>
    </location>
</feature>
<protein>
    <submittedName>
        <fullName evidence="3">Uncharacterized protein</fullName>
    </submittedName>
</protein>